<feature type="transmembrane region" description="Helical" evidence="1">
    <location>
        <begin position="70"/>
        <end position="91"/>
    </location>
</feature>
<name>A0A4U5JLJ6_9GAMM</name>
<keyword evidence="1" id="KW-0812">Transmembrane</keyword>
<reference evidence="2 3" key="1">
    <citation type="submission" date="2019-04" db="EMBL/GenBank/DDBJ databases">
        <title>Reference strain of H23.</title>
        <authorList>
            <person name="Luo X."/>
        </authorList>
    </citation>
    <scope>NUCLEOTIDE SEQUENCE [LARGE SCALE GENOMIC DNA]</scope>
    <source>
        <strain evidence="2 3">H23</strain>
    </source>
</reference>
<gene>
    <name evidence="2" type="ORF">FCE95_10410</name>
</gene>
<dbReference type="RefSeq" id="WP_137266950.1">
    <property type="nucleotide sequence ID" value="NZ_SZUA01000002.1"/>
</dbReference>
<protein>
    <submittedName>
        <fullName evidence="2">Uncharacterized protein</fullName>
    </submittedName>
</protein>
<dbReference type="Proteomes" id="UP000308707">
    <property type="component" value="Unassembled WGS sequence"/>
</dbReference>
<dbReference type="OrthoDB" id="9998333at2"/>
<dbReference type="EMBL" id="SZUA01000002">
    <property type="protein sequence ID" value="TKR30520.1"/>
    <property type="molecule type" value="Genomic_DNA"/>
</dbReference>
<dbReference type="AlphaFoldDB" id="A0A4U5JLJ6"/>
<sequence length="93" mass="10536">MPPETPQGLQRWPKRELYARYDDLQRSAHACFDRDGATYEQAQAEAAPLIEQADAIATEIVRRARRTARWAWRVVYVAGAIALALIVWAAIGR</sequence>
<proteinExistence type="predicted"/>
<evidence type="ECO:0000256" key="1">
    <source>
        <dbReference type="SAM" id="Phobius"/>
    </source>
</evidence>
<keyword evidence="1" id="KW-0472">Membrane</keyword>
<evidence type="ECO:0000313" key="2">
    <source>
        <dbReference type="EMBL" id="TKR30520.1"/>
    </source>
</evidence>
<comment type="caution">
    <text evidence="2">The sequence shown here is derived from an EMBL/GenBank/DDBJ whole genome shotgun (WGS) entry which is preliminary data.</text>
</comment>
<keyword evidence="1" id="KW-1133">Transmembrane helix</keyword>
<accession>A0A4U5JLJ6</accession>
<evidence type="ECO:0000313" key="3">
    <source>
        <dbReference type="Proteomes" id="UP000308707"/>
    </source>
</evidence>
<keyword evidence="3" id="KW-1185">Reference proteome</keyword>
<organism evidence="2 3">
    <name type="scientific">Luteimonas gilva</name>
    <dbReference type="NCBI Taxonomy" id="2572684"/>
    <lineage>
        <taxon>Bacteria</taxon>
        <taxon>Pseudomonadati</taxon>
        <taxon>Pseudomonadota</taxon>
        <taxon>Gammaproteobacteria</taxon>
        <taxon>Lysobacterales</taxon>
        <taxon>Lysobacteraceae</taxon>
        <taxon>Luteimonas</taxon>
    </lineage>
</organism>